<dbReference type="RefSeq" id="WP_211423040.1">
    <property type="nucleotide sequence ID" value="NZ_CP072642.1"/>
</dbReference>
<organism evidence="2 3">
    <name type="scientific">Chloracidobacterium sp. N</name>
    <dbReference type="NCBI Taxonomy" id="2821540"/>
    <lineage>
        <taxon>Bacteria</taxon>
        <taxon>Pseudomonadati</taxon>
        <taxon>Acidobacteriota</taxon>
        <taxon>Terriglobia</taxon>
        <taxon>Terriglobales</taxon>
        <taxon>Acidobacteriaceae</taxon>
        <taxon>Chloracidobacterium</taxon>
        <taxon>Chloracidobacterium aggregatum</taxon>
    </lineage>
</organism>
<dbReference type="InterPro" id="IPR017802">
    <property type="entry name" value="VWFA-rel_acidobac-type"/>
</dbReference>
<sequence>MNLNPLPGRMPGRLILVGLCLLALGVPSVLPCGPVLAQSGATRKTTPPPPENDKPNRTLPDEQPSAKPGRTSQEAQEGQDPNRPMGTPRRRPPTKAPTTDDEGNVIVLATDVVNLEVVVYDKKTGRLFTDLKPANFTILEDGVKQEITNFRAGDSDLTLVMVLEYSRVIGPLVFEVLEPAAQFIERFVRPNDYISIVAFDLRPKVLTDFTNDPAVLRSNIALLYRNFPAFTESNLFDTLKFVIKGGKLDGEDYTGLEEVQGRTAILLIALGIDTFSRINYDQARKIVENAGVPVYCIGIGNLFYKLNDPRLSPEANLTFLQAFNTLRTFAESSGGRYFPVTFIGELPTTLRSIDTLLRNQYNLGYEPTNPRREGKRRKIEVLVDVDGDGKPDNKRLEVQHRRSYIEPGGNDSKRKK</sequence>
<dbReference type="EMBL" id="CP072642">
    <property type="protein sequence ID" value="QUV94773.1"/>
    <property type="molecule type" value="Genomic_DNA"/>
</dbReference>
<dbReference type="Gene3D" id="3.40.50.410">
    <property type="entry name" value="von Willebrand factor, type A domain"/>
    <property type="match status" value="1"/>
</dbReference>
<dbReference type="Proteomes" id="UP000677668">
    <property type="component" value="Chromosome 1"/>
</dbReference>
<dbReference type="InterPro" id="IPR036465">
    <property type="entry name" value="vWFA_dom_sf"/>
</dbReference>
<protein>
    <submittedName>
        <fullName evidence="2">VWA domain-containing protein</fullName>
    </submittedName>
</protein>
<proteinExistence type="predicted"/>
<keyword evidence="3" id="KW-1185">Reference proteome</keyword>
<dbReference type="NCBIfam" id="TIGR03436">
    <property type="entry name" value="acidobact_VWFA"/>
    <property type="match status" value="1"/>
</dbReference>
<evidence type="ECO:0000256" key="1">
    <source>
        <dbReference type="SAM" id="MobiDB-lite"/>
    </source>
</evidence>
<feature type="region of interest" description="Disordered" evidence="1">
    <location>
        <begin position="39"/>
        <end position="102"/>
    </location>
</feature>
<dbReference type="SUPFAM" id="SSF53300">
    <property type="entry name" value="vWA-like"/>
    <property type="match status" value="1"/>
</dbReference>
<feature type="region of interest" description="Disordered" evidence="1">
    <location>
        <begin position="366"/>
        <end position="416"/>
    </location>
</feature>
<feature type="compositionally biased region" description="Basic and acidic residues" evidence="1">
    <location>
        <begin position="51"/>
        <end position="60"/>
    </location>
</feature>
<evidence type="ECO:0000313" key="2">
    <source>
        <dbReference type="EMBL" id="QUV94773.1"/>
    </source>
</evidence>
<reference evidence="2 3" key="1">
    <citation type="submission" date="2021-03" db="EMBL/GenBank/DDBJ databases">
        <title>Genomic and phenotypic characterization of Chloracidobacterium isolates provides evidence for multiple species.</title>
        <authorList>
            <person name="Saini M.K."/>
            <person name="Costas A.M.G."/>
            <person name="Tank M."/>
            <person name="Bryant D.A."/>
        </authorList>
    </citation>
    <scope>NUCLEOTIDE SEQUENCE [LARGE SCALE GENOMIC DNA]</scope>
    <source>
        <strain evidence="2 3">N</strain>
    </source>
</reference>
<gene>
    <name evidence="2" type="ORF">J8C05_04835</name>
</gene>
<name>A0ABX8B2R2_9BACT</name>
<feature type="compositionally biased region" description="Basic and acidic residues" evidence="1">
    <location>
        <begin position="387"/>
        <end position="404"/>
    </location>
</feature>
<evidence type="ECO:0000313" key="3">
    <source>
        <dbReference type="Proteomes" id="UP000677668"/>
    </source>
</evidence>
<accession>A0ABX8B2R2</accession>